<evidence type="ECO:0000256" key="8">
    <source>
        <dbReference type="ARBA" id="ARBA00037993"/>
    </source>
</evidence>
<proteinExistence type="inferred from homology"/>
<comment type="similarity">
    <text evidence="8 11">Belongs to the QueC family.</text>
</comment>
<evidence type="ECO:0000313" key="12">
    <source>
        <dbReference type="EMBL" id="MBG6286879.1"/>
    </source>
</evidence>
<dbReference type="NCBIfam" id="TIGR00364">
    <property type="entry name" value="7-cyano-7-deazaguanine synthase QueC"/>
    <property type="match status" value="1"/>
</dbReference>
<evidence type="ECO:0000256" key="7">
    <source>
        <dbReference type="ARBA" id="ARBA00022840"/>
    </source>
</evidence>
<keyword evidence="5 11" id="KW-0671">Queuosine biosynthesis</keyword>
<evidence type="ECO:0000313" key="13">
    <source>
        <dbReference type="EMBL" id="QIE89241.1"/>
    </source>
</evidence>
<comment type="catalytic activity">
    <reaction evidence="10 11">
        <text>7-carboxy-7-carbaguanine + NH4(+) + 2 ATP = 7-cyano-7-carbaguanine + 2 AMP + 2 diphosphate + 2 H(+)</text>
        <dbReference type="Rhea" id="RHEA:27982"/>
        <dbReference type="ChEBI" id="CHEBI:15378"/>
        <dbReference type="ChEBI" id="CHEBI:28938"/>
        <dbReference type="ChEBI" id="CHEBI:30616"/>
        <dbReference type="ChEBI" id="CHEBI:33019"/>
        <dbReference type="ChEBI" id="CHEBI:45075"/>
        <dbReference type="ChEBI" id="CHEBI:61036"/>
        <dbReference type="ChEBI" id="CHEBI:456215"/>
        <dbReference type="EC" id="6.3.4.20"/>
    </reaction>
</comment>
<evidence type="ECO:0000256" key="5">
    <source>
        <dbReference type="ARBA" id="ARBA00022785"/>
    </source>
</evidence>
<reference evidence="12 15" key="2">
    <citation type="submission" date="2020-11" db="EMBL/GenBank/DDBJ databases">
        <title>Enhanced detection system for hospital associated transmission using whole genome sequencing surveillance.</title>
        <authorList>
            <person name="Harrison L.H."/>
            <person name="Van Tyne D."/>
            <person name="Marsh J.W."/>
            <person name="Griffith M.P."/>
            <person name="Snyder D.J."/>
            <person name="Cooper V.S."/>
            <person name="Mustapha M."/>
        </authorList>
    </citation>
    <scope>NUCLEOTIDE SEQUENCE [LARGE SCALE GENOMIC DNA]</scope>
    <source>
        <strain evidence="12 15">PSA00705</strain>
    </source>
</reference>
<dbReference type="InterPro" id="IPR018317">
    <property type="entry name" value="QueC"/>
</dbReference>
<evidence type="ECO:0000256" key="1">
    <source>
        <dbReference type="ARBA" id="ARBA00005061"/>
    </source>
</evidence>
<feature type="binding site" evidence="11">
    <location>
        <position position="211"/>
    </location>
    <ligand>
        <name>Zn(2+)</name>
        <dbReference type="ChEBI" id="CHEBI:29105"/>
    </ligand>
</feature>
<dbReference type="PANTHER" id="PTHR42914">
    <property type="entry name" value="7-CYANO-7-DEAZAGUANINE SYNTHASE"/>
    <property type="match status" value="1"/>
</dbReference>
<evidence type="ECO:0000313" key="15">
    <source>
        <dbReference type="Proteomes" id="UP000608450"/>
    </source>
</evidence>
<comment type="pathway">
    <text evidence="1 11">Purine metabolism; 7-cyano-7-deazaguanine biosynthesis.</text>
</comment>
<feature type="binding site" evidence="11">
    <location>
        <begin position="16"/>
        <end position="26"/>
    </location>
    <ligand>
        <name>ATP</name>
        <dbReference type="ChEBI" id="CHEBI:30616"/>
    </ligand>
</feature>
<evidence type="ECO:0000256" key="9">
    <source>
        <dbReference type="ARBA" id="ARBA00039149"/>
    </source>
</evidence>
<evidence type="ECO:0000256" key="6">
    <source>
        <dbReference type="ARBA" id="ARBA00022833"/>
    </source>
</evidence>
<keyword evidence="15" id="KW-1185">Reference proteome</keyword>
<dbReference type="PANTHER" id="PTHR42914:SF1">
    <property type="entry name" value="7-CYANO-7-DEAZAGUANINE SYNTHASE"/>
    <property type="match status" value="1"/>
</dbReference>
<keyword evidence="3 11" id="KW-0479">Metal-binding</keyword>
<dbReference type="Pfam" id="PF06508">
    <property type="entry name" value="QueC"/>
    <property type="match status" value="1"/>
</dbReference>
<dbReference type="Proteomes" id="UP000608450">
    <property type="component" value="Unassembled WGS sequence"/>
</dbReference>
<keyword evidence="2 11" id="KW-0436">Ligase</keyword>
<evidence type="ECO:0000256" key="11">
    <source>
        <dbReference type="HAMAP-Rule" id="MF_01633"/>
    </source>
</evidence>
<evidence type="ECO:0000256" key="2">
    <source>
        <dbReference type="ARBA" id="ARBA00022598"/>
    </source>
</evidence>
<dbReference type="EMBL" id="JADTFC010000008">
    <property type="protein sequence ID" value="MBG6286879.1"/>
    <property type="molecule type" value="Genomic_DNA"/>
</dbReference>
<dbReference type="AlphaFoldDB" id="A0A6G6J433"/>
<accession>A0A6G6J433</accession>
<dbReference type="InterPro" id="IPR014729">
    <property type="entry name" value="Rossmann-like_a/b/a_fold"/>
</dbReference>
<dbReference type="GO" id="GO:0008270">
    <property type="term" value="F:zinc ion binding"/>
    <property type="evidence" value="ECO:0007669"/>
    <property type="project" value="UniProtKB-UniRule"/>
</dbReference>
<reference evidence="13 14" key="1">
    <citation type="submission" date="2020-02" db="EMBL/GenBank/DDBJ databases">
        <title>Integrative conjugative elements (ICEs) and plasmids drive adaptation of Pseudomonas nitroreducens strain HBP1 to wastewater environment.</title>
        <authorList>
            <person name="Sentchilo V."/>
            <person name="Carraro N."/>
            <person name="Bertelli C."/>
            <person name="van der Meer J.R."/>
        </authorList>
    </citation>
    <scope>NUCLEOTIDE SEQUENCE [LARGE SCALE GENOMIC DNA]</scope>
    <source>
        <strain evidence="13 14">HBP1</strain>
    </source>
</reference>
<keyword evidence="7 11" id="KW-0067">ATP-binding</keyword>
<dbReference type="FunFam" id="3.40.50.620:FF:000131">
    <property type="entry name" value="7-cyano-7-deazaguanine synthase"/>
    <property type="match status" value="1"/>
</dbReference>
<gene>
    <name evidence="11 13" type="primary">queC</name>
    <name evidence="13" type="ORF">G5B91_24450</name>
    <name evidence="12" type="ORF">I5I61_05420</name>
</gene>
<feature type="binding site" evidence="11">
    <location>
        <position position="205"/>
    </location>
    <ligand>
        <name>Zn(2+)</name>
        <dbReference type="ChEBI" id="CHEBI:29105"/>
    </ligand>
</feature>
<evidence type="ECO:0000313" key="14">
    <source>
        <dbReference type="Proteomes" id="UP000501063"/>
    </source>
</evidence>
<dbReference type="HAMAP" id="MF_01633">
    <property type="entry name" value="QueC"/>
    <property type="match status" value="1"/>
</dbReference>
<dbReference type="UniPathway" id="UPA00391"/>
<dbReference type="GO" id="GO:0016879">
    <property type="term" value="F:ligase activity, forming carbon-nitrogen bonds"/>
    <property type="evidence" value="ECO:0007669"/>
    <property type="project" value="UniProtKB-UniRule"/>
</dbReference>
<dbReference type="SUPFAM" id="SSF52402">
    <property type="entry name" value="Adenine nucleotide alpha hydrolases-like"/>
    <property type="match status" value="1"/>
</dbReference>
<protein>
    <recommendedName>
        <fullName evidence="9 11">7-cyano-7-deazaguanine synthase</fullName>
        <ecNumber evidence="9 11">6.3.4.20</ecNumber>
    </recommendedName>
    <alternativeName>
        <fullName evidence="11">7-cyano-7-carbaguanine synthase</fullName>
    </alternativeName>
    <alternativeName>
        <fullName evidence="11">PreQ(0) synthase</fullName>
    </alternativeName>
    <alternativeName>
        <fullName evidence="11">Queuosine biosynthesis protein QueC</fullName>
    </alternativeName>
</protein>
<evidence type="ECO:0000256" key="10">
    <source>
        <dbReference type="ARBA" id="ARBA00047890"/>
    </source>
</evidence>
<organism evidence="13 14">
    <name type="scientific">Pseudomonas nitroreducens</name>
    <dbReference type="NCBI Taxonomy" id="46680"/>
    <lineage>
        <taxon>Bacteria</taxon>
        <taxon>Pseudomonadati</taxon>
        <taxon>Pseudomonadota</taxon>
        <taxon>Gammaproteobacteria</taxon>
        <taxon>Pseudomonadales</taxon>
        <taxon>Pseudomonadaceae</taxon>
        <taxon>Pseudomonas</taxon>
    </lineage>
</organism>
<dbReference type="CDD" id="cd01995">
    <property type="entry name" value="QueC-like"/>
    <property type="match status" value="1"/>
</dbReference>
<dbReference type="KEGG" id="pnt:G5B91_24450"/>
<sequence length="230" mass="24560">MSDKNAANDKKAVILLSGGLDSATVVAMAKAEGYACYTMSFDYGQRHRAELQAAERVARQLGVVEHKVIGLDLNGIGGSALTDSSIDVPQAPSEGIPVTYVPARNTVFLSLALGWAEVLGARDIFIGVNAVDYSGYPDCRPEFVEAFERMANLATKAGVEGDGFRIQAPLQFLSKAQIIEAGVARGVDYGLTVSCYQADDEGRACRKCDSCRLRSEGFSAAGISDPTRYF</sequence>
<dbReference type="Proteomes" id="UP000501063">
    <property type="component" value="Chromosome"/>
</dbReference>
<evidence type="ECO:0000256" key="3">
    <source>
        <dbReference type="ARBA" id="ARBA00022723"/>
    </source>
</evidence>
<dbReference type="PIRSF" id="PIRSF006293">
    <property type="entry name" value="ExsB"/>
    <property type="match status" value="1"/>
</dbReference>
<comment type="function">
    <text evidence="11">Catalyzes the ATP-dependent conversion of 7-carboxy-7-deazaguanine (CDG) to 7-cyano-7-deazaguanine (preQ(0)).</text>
</comment>
<feature type="binding site" evidence="11">
    <location>
        <position position="195"/>
    </location>
    <ligand>
        <name>Zn(2+)</name>
        <dbReference type="ChEBI" id="CHEBI:29105"/>
    </ligand>
</feature>
<comment type="cofactor">
    <cofactor evidence="11">
        <name>Zn(2+)</name>
        <dbReference type="ChEBI" id="CHEBI:29105"/>
    </cofactor>
    <text evidence="11">Binds 1 zinc ion per subunit.</text>
</comment>
<dbReference type="EC" id="6.3.4.20" evidence="9 11"/>
<dbReference type="GO" id="GO:0008616">
    <property type="term" value="P:tRNA queuosine(34) biosynthetic process"/>
    <property type="evidence" value="ECO:0007669"/>
    <property type="project" value="UniProtKB-UniRule"/>
</dbReference>
<dbReference type="RefSeq" id="WP_024763372.1">
    <property type="nucleotide sequence ID" value="NZ_CP049140.1"/>
</dbReference>
<name>A0A6G6J433_PSENT</name>
<dbReference type="EMBL" id="CP049140">
    <property type="protein sequence ID" value="QIE89241.1"/>
    <property type="molecule type" value="Genomic_DNA"/>
</dbReference>
<keyword evidence="4 11" id="KW-0547">Nucleotide-binding</keyword>
<dbReference type="GO" id="GO:0005524">
    <property type="term" value="F:ATP binding"/>
    <property type="evidence" value="ECO:0007669"/>
    <property type="project" value="UniProtKB-UniRule"/>
</dbReference>
<evidence type="ECO:0000256" key="4">
    <source>
        <dbReference type="ARBA" id="ARBA00022741"/>
    </source>
</evidence>
<keyword evidence="6 11" id="KW-0862">Zinc</keyword>
<feature type="binding site" evidence="11">
    <location>
        <position position="208"/>
    </location>
    <ligand>
        <name>Zn(2+)</name>
        <dbReference type="ChEBI" id="CHEBI:29105"/>
    </ligand>
</feature>
<dbReference type="Gene3D" id="3.40.50.620">
    <property type="entry name" value="HUPs"/>
    <property type="match status" value="1"/>
</dbReference>